<name>A0AAV2VZQ3_9VIBR</name>
<dbReference type="EMBL" id="CAOF01000200">
    <property type="protein sequence ID" value="CCO50246.1"/>
    <property type="molecule type" value="Genomic_DNA"/>
</dbReference>
<organism evidence="1 2">
    <name type="scientific">Vibrio nigripulchritudo SOn1</name>
    <dbReference type="NCBI Taxonomy" id="1238450"/>
    <lineage>
        <taxon>Bacteria</taxon>
        <taxon>Pseudomonadati</taxon>
        <taxon>Pseudomonadota</taxon>
        <taxon>Gammaproteobacteria</taxon>
        <taxon>Vibrionales</taxon>
        <taxon>Vibrionaceae</taxon>
        <taxon>Vibrio</taxon>
    </lineage>
</organism>
<evidence type="ECO:0000313" key="1">
    <source>
        <dbReference type="EMBL" id="CCO50246.1"/>
    </source>
</evidence>
<dbReference type="AlphaFoldDB" id="A0AAV2VZQ3"/>
<sequence>MNHPKTGTYCNVTLLKGLGYGLSMSLYGTKQLQRMGILVLIGTIAHTLLML</sequence>
<proteinExistence type="predicted"/>
<dbReference type="Proteomes" id="UP000018211">
    <property type="component" value="Unassembled WGS sequence"/>
</dbReference>
<comment type="caution">
    <text evidence="1">The sequence shown here is derived from an EMBL/GenBank/DDBJ whole genome shotgun (WGS) entry which is preliminary data.</text>
</comment>
<gene>
    <name evidence="1" type="ORF">VIBNISOn1_p0083</name>
</gene>
<accession>A0AAV2VZQ3</accession>
<evidence type="ECO:0000313" key="2">
    <source>
        <dbReference type="Proteomes" id="UP000018211"/>
    </source>
</evidence>
<protein>
    <submittedName>
        <fullName evidence="1">Uncharacterized protein</fullName>
    </submittedName>
</protein>
<reference evidence="1 2" key="1">
    <citation type="journal article" date="2013" name="ISME J.">
        <title>Comparative genomics of pathogenic lineages of Vibrio nigripulchritudo identifies virulence-associated traits.</title>
        <authorList>
            <person name="Goudenege D."/>
            <person name="Labreuche Y."/>
            <person name="Krin E."/>
            <person name="Ansquer D."/>
            <person name="Mangenot S."/>
            <person name="Calteau A."/>
            <person name="Medigue C."/>
            <person name="Mazel D."/>
            <person name="Polz M.F."/>
            <person name="Le Roux F."/>
        </authorList>
    </citation>
    <scope>NUCLEOTIDE SEQUENCE [LARGE SCALE GENOMIC DNA]</scope>
    <source>
        <strain evidence="1 2">SOn1</strain>
    </source>
</reference>